<evidence type="ECO:0000259" key="1">
    <source>
        <dbReference type="Pfam" id="PF14534"/>
    </source>
</evidence>
<dbReference type="OrthoDB" id="582247at2"/>
<dbReference type="EMBL" id="SMKR01000090">
    <property type="protein sequence ID" value="TDD21547.1"/>
    <property type="molecule type" value="Genomic_DNA"/>
</dbReference>
<evidence type="ECO:0000313" key="2">
    <source>
        <dbReference type="EMBL" id="TDD21547.1"/>
    </source>
</evidence>
<protein>
    <submittedName>
        <fullName evidence="2">SgcJ/EcaC family oxidoreductase</fullName>
    </submittedName>
</protein>
<dbReference type="AlphaFoldDB" id="A0A4V2YF31"/>
<dbReference type="NCBIfam" id="TIGR02246">
    <property type="entry name" value="SgcJ/EcaC family oxidoreductase"/>
    <property type="match status" value="1"/>
</dbReference>
<gene>
    <name evidence="2" type="ORF">E1218_20670</name>
</gene>
<dbReference type="InterPro" id="IPR032710">
    <property type="entry name" value="NTF2-like_dom_sf"/>
</dbReference>
<dbReference type="Proteomes" id="UP000295172">
    <property type="component" value="Unassembled WGS sequence"/>
</dbReference>
<dbReference type="Pfam" id="PF14534">
    <property type="entry name" value="DUF4440"/>
    <property type="match status" value="1"/>
</dbReference>
<dbReference type="InterPro" id="IPR027843">
    <property type="entry name" value="DUF4440"/>
</dbReference>
<organism evidence="2 3">
    <name type="scientific">Kribbella turkmenica</name>
    <dbReference type="NCBI Taxonomy" id="2530375"/>
    <lineage>
        <taxon>Bacteria</taxon>
        <taxon>Bacillati</taxon>
        <taxon>Actinomycetota</taxon>
        <taxon>Actinomycetes</taxon>
        <taxon>Propionibacteriales</taxon>
        <taxon>Kribbellaceae</taxon>
        <taxon>Kribbella</taxon>
    </lineage>
</organism>
<name>A0A4V2YF31_9ACTN</name>
<evidence type="ECO:0000313" key="3">
    <source>
        <dbReference type="Proteomes" id="UP000295172"/>
    </source>
</evidence>
<accession>A0A4V2YF31</accession>
<dbReference type="Gene3D" id="3.10.450.50">
    <property type="match status" value="1"/>
</dbReference>
<dbReference type="SUPFAM" id="SSF54427">
    <property type="entry name" value="NTF2-like"/>
    <property type="match status" value="1"/>
</dbReference>
<reference evidence="2 3" key="1">
    <citation type="submission" date="2019-02" db="EMBL/GenBank/DDBJ databases">
        <title>Draft genome sequences of novel Actinobacteria.</title>
        <authorList>
            <person name="Sahin N."/>
            <person name="Ay H."/>
            <person name="Saygin H."/>
        </authorList>
    </citation>
    <scope>NUCLEOTIDE SEQUENCE [LARGE SCALE GENOMIC DNA]</scope>
    <source>
        <strain evidence="2 3">16K104</strain>
    </source>
</reference>
<dbReference type="InterPro" id="IPR011944">
    <property type="entry name" value="Steroid_delta5-4_isomerase"/>
</dbReference>
<dbReference type="RefSeq" id="WP_132322588.1">
    <property type="nucleotide sequence ID" value="NZ_SMKR01000090.1"/>
</dbReference>
<comment type="caution">
    <text evidence="2">The sequence shown here is derived from an EMBL/GenBank/DDBJ whole genome shotgun (WGS) entry which is preliminary data.</text>
</comment>
<sequence length="150" mass="16426">MKIEGEIPSQADVDAILALVDAVQDAQSREDVDAFVGLFRKDALWVTGHGKRLYGLDTIAEFTARVLPGATKDSYAAYVPDHLLFVRPDIAVVNVNQTYVRRDESAVEPPVEHGSPVYLLAKDDKEVPRSARPLRGWQIAAAQNTVVVAT</sequence>
<proteinExistence type="predicted"/>
<feature type="domain" description="DUF4440" evidence="1">
    <location>
        <begin position="16"/>
        <end position="124"/>
    </location>
</feature>
<keyword evidence="3" id="KW-1185">Reference proteome</keyword>